<dbReference type="Gene3D" id="3.40.50.300">
    <property type="entry name" value="P-loop containing nucleotide triphosphate hydrolases"/>
    <property type="match status" value="1"/>
</dbReference>
<keyword evidence="4 6" id="KW-0067">ATP-binding</keyword>
<dbReference type="GO" id="GO:0005524">
    <property type="term" value="F:ATP binding"/>
    <property type="evidence" value="ECO:0007669"/>
    <property type="project" value="UniProtKB-KW"/>
</dbReference>
<name>A0A6J4VXA2_9BACT</name>
<feature type="domain" description="ABC transporter" evidence="5">
    <location>
        <begin position="27"/>
        <end position="254"/>
    </location>
</feature>
<reference evidence="6" key="1">
    <citation type="submission" date="2020-02" db="EMBL/GenBank/DDBJ databases">
        <authorList>
            <person name="Meier V. D."/>
        </authorList>
    </citation>
    <scope>NUCLEOTIDE SEQUENCE</scope>
    <source>
        <strain evidence="6">AVDCRST_MAG18</strain>
    </source>
</reference>
<accession>A0A6J4VXA2</accession>
<dbReference type="EMBL" id="CADCWN010000357">
    <property type="protein sequence ID" value="CAA9588794.1"/>
    <property type="molecule type" value="Genomic_DNA"/>
</dbReference>
<evidence type="ECO:0000259" key="5">
    <source>
        <dbReference type="PROSITE" id="PS50893"/>
    </source>
</evidence>
<dbReference type="PANTHER" id="PTHR43335:SF4">
    <property type="entry name" value="ABC TRANSPORTER, ATP-BINDING PROTEIN"/>
    <property type="match status" value="1"/>
</dbReference>
<dbReference type="SUPFAM" id="SSF52540">
    <property type="entry name" value="P-loop containing nucleoside triphosphate hydrolases"/>
    <property type="match status" value="1"/>
</dbReference>
<dbReference type="InterPro" id="IPR003439">
    <property type="entry name" value="ABC_transporter-like_ATP-bd"/>
</dbReference>
<dbReference type="InterPro" id="IPR017871">
    <property type="entry name" value="ABC_transporter-like_CS"/>
</dbReference>
<dbReference type="Pfam" id="PF00005">
    <property type="entry name" value="ABC_tran"/>
    <property type="match status" value="1"/>
</dbReference>
<gene>
    <name evidence="6" type="ORF">AVDCRST_MAG18-4453</name>
</gene>
<keyword evidence="2" id="KW-0813">Transport</keyword>
<protein>
    <submittedName>
        <fullName evidence="6">Efflux ABC transporter, ATP-binding protein</fullName>
    </submittedName>
</protein>
<comment type="similarity">
    <text evidence="1">Belongs to the ABC transporter superfamily.</text>
</comment>
<dbReference type="PROSITE" id="PS00211">
    <property type="entry name" value="ABC_TRANSPORTER_1"/>
    <property type="match status" value="1"/>
</dbReference>
<dbReference type="GO" id="GO:0016887">
    <property type="term" value="F:ATP hydrolysis activity"/>
    <property type="evidence" value="ECO:0007669"/>
    <property type="project" value="InterPro"/>
</dbReference>
<evidence type="ECO:0000256" key="3">
    <source>
        <dbReference type="ARBA" id="ARBA00022741"/>
    </source>
</evidence>
<evidence type="ECO:0000256" key="2">
    <source>
        <dbReference type="ARBA" id="ARBA00022448"/>
    </source>
</evidence>
<dbReference type="InterPro" id="IPR003593">
    <property type="entry name" value="AAA+_ATPase"/>
</dbReference>
<sequence>MTATIGGARTMAGAARHDAGAASDLVLRVTGLTKRYGARTVVDGLDLEVRRGEVFGFLGPNGAGKTTAMAMILGLVAPHAGQIEILGHDALADREAALRRVGAIVETPTYYPYLSGLDNLRVLALARGGAPQGRLDEVLRLVGLKGRERDRFGSYSLGMKQRLGIAGALLHEPELLILDEPSNGLDPAGMVEIRELILRLAHDGRTIVLCSHLLAEVQQVCDRVLILAGGRAIVQSEVATLLSQGAQTVLRVDDPTRAAGILRGVAWIEEVAREGDALLLTMPPDRQFALGQVLSEHGLIVGEMRREERDLESYFLSITGDAPAPL</sequence>
<dbReference type="PANTHER" id="PTHR43335">
    <property type="entry name" value="ABC TRANSPORTER, ATP-BINDING PROTEIN"/>
    <property type="match status" value="1"/>
</dbReference>
<organism evidence="6">
    <name type="scientific">uncultured Thermomicrobiales bacterium</name>
    <dbReference type="NCBI Taxonomy" id="1645740"/>
    <lineage>
        <taxon>Bacteria</taxon>
        <taxon>Pseudomonadati</taxon>
        <taxon>Thermomicrobiota</taxon>
        <taxon>Thermomicrobia</taxon>
        <taxon>Thermomicrobiales</taxon>
        <taxon>environmental samples</taxon>
    </lineage>
</organism>
<dbReference type="InterPro" id="IPR027417">
    <property type="entry name" value="P-loop_NTPase"/>
</dbReference>
<dbReference type="PROSITE" id="PS50893">
    <property type="entry name" value="ABC_TRANSPORTER_2"/>
    <property type="match status" value="1"/>
</dbReference>
<keyword evidence="3" id="KW-0547">Nucleotide-binding</keyword>
<evidence type="ECO:0000256" key="1">
    <source>
        <dbReference type="ARBA" id="ARBA00005417"/>
    </source>
</evidence>
<dbReference type="AlphaFoldDB" id="A0A6J4VXA2"/>
<evidence type="ECO:0000313" key="6">
    <source>
        <dbReference type="EMBL" id="CAA9588794.1"/>
    </source>
</evidence>
<evidence type="ECO:0000256" key="4">
    <source>
        <dbReference type="ARBA" id="ARBA00022840"/>
    </source>
</evidence>
<proteinExistence type="inferred from homology"/>
<dbReference type="SMART" id="SM00382">
    <property type="entry name" value="AAA"/>
    <property type="match status" value="1"/>
</dbReference>